<dbReference type="PANTHER" id="PTHR34504">
    <property type="entry name" value="ANTITOXIN HICB"/>
    <property type="match status" value="1"/>
</dbReference>
<evidence type="ECO:0000313" key="3">
    <source>
        <dbReference type="Proteomes" id="UP000779900"/>
    </source>
</evidence>
<dbReference type="InterPro" id="IPR051404">
    <property type="entry name" value="TA_system_antitoxin"/>
</dbReference>
<dbReference type="PANTHER" id="PTHR34504:SF2">
    <property type="entry name" value="UPF0150 PROTEIN SSL0259"/>
    <property type="match status" value="1"/>
</dbReference>
<organism evidence="2 3">
    <name type="scientific">candidate division WOR-3 bacterium</name>
    <dbReference type="NCBI Taxonomy" id="2052148"/>
    <lineage>
        <taxon>Bacteria</taxon>
        <taxon>Bacteria division WOR-3</taxon>
    </lineage>
</organism>
<dbReference type="Gene3D" id="3.30.160.250">
    <property type="match status" value="1"/>
</dbReference>
<dbReference type="EMBL" id="VGIR01000186">
    <property type="protein sequence ID" value="MBM3332957.1"/>
    <property type="molecule type" value="Genomic_DNA"/>
</dbReference>
<dbReference type="InterPro" id="IPR031807">
    <property type="entry name" value="HicB-like"/>
</dbReference>
<comment type="caution">
    <text evidence="2">The sequence shown here is derived from an EMBL/GenBank/DDBJ whole genome shotgun (WGS) entry which is preliminary data.</text>
</comment>
<sequence length="83" mass="9262">MKKQLRRAYREYTAVFEPDEEQGGYTVYIPALPGCISEGDTFEQAVENISEAAVLYLEVMRNRRAGTDEGGKGFIVAPVRVTC</sequence>
<proteinExistence type="predicted"/>
<dbReference type="InterPro" id="IPR035069">
    <property type="entry name" value="TTHA1013/TTHA0281-like"/>
</dbReference>
<evidence type="ECO:0000259" key="1">
    <source>
        <dbReference type="Pfam" id="PF15919"/>
    </source>
</evidence>
<gene>
    <name evidence="2" type="ORF">FJY68_14115</name>
</gene>
<dbReference type="AlphaFoldDB" id="A0A937XH21"/>
<protein>
    <recommendedName>
        <fullName evidence="1">HicB-like antitoxin of toxin-antitoxin system domain-containing protein</fullName>
    </recommendedName>
</protein>
<dbReference type="Proteomes" id="UP000779900">
    <property type="component" value="Unassembled WGS sequence"/>
</dbReference>
<reference evidence="2" key="1">
    <citation type="submission" date="2019-03" db="EMBL/GenBank/DDBJ databases">
        <title>Lake Tanganyika Metagenome-Assembled Genomes (MAGs).</title>
        <authorList>
            <person name="Tran P."/>
        </authorList>
    </citation>
    <scope>NUCLEOTIDE SEQUENCE</scope>
    <source>
        <strain evidence="2">K_DeepCast_150m_m2_040</strain>
    </source>
</reference>
<feature type="domain" description="HicB-like antitoxin of toxin-antitoxin system" evidence="1">
    <location>
        <begin position="12"/>
        <end position="62"/>
    </location>
</feature>
<name>A0A937XH21_UNCW3</name>
<evidence type="ECO:0000313" key="2">
    <source>
        <dbReference type="EMBL" id="MBM3332957.1"/>
    </source>
</evidence>
<dbReference type="SUPFAM" id="SSF143100">
    <property type="entry name" value="TTHA1013/TTHA0281-like"/>
    <property type="match status" value="1"/>
</dbReference>
<accession>A0A937XH21</accession>
<dbReference type="Pfam" id="PF15919">
    <property type="entry name" value="HicB_lk_antitox"/>
    <property type="match status" value="1"/>
</dbReference>